<dbReference type="RefSeq" id="WP_067361489.1">
    <property type="nucleotide sequence ID" value="NZ_JBIUBN010000031.1"/>
</dbReference>
<gene>
    <name evidence="2" type="ORF">AWW66_07045</name>
</gene>
<dbReference type="Proteomes" id="UP000070620">
    <property type="component" value="Unassembled WGS sequence"/>
</dbReference>
<evidence type="ECO:0000313" key="2">
    <source>
        <dbReference type="EMBL" id="KXK62672.1"/>
    </source>
</evidence>
<organism evidence="2 3">
    <name type="scientific">Micromonospora rosaria</name>
    <dbReference type="NCBI Taxonomy" id="47874"/>
    <lineage>
        <taxon>Bacteria</taxon>
        <taxon>Bacillati</taxon>
        <taxon>Actinomycetota</taxon>
        <taxon>Actinomycetes</taxon>
        <taxon>Micromonosporales</taxon>
        <taxon>Micromonosporaceae</taxon>
        <taxon>Micromonospora</taxon>
    </lineage>
</organism>
<dbReference type="EMBL" id="LRQV01000015">
    <property type="protein sequence ID" value="KXK62672.1"/>
    <property type="molecule type" value="Genomic_DNA"/>
</dbReference>
<protein>
    <submittedName>
        <fullName evidence="2">Uncharacterized protein</fullName>
    </submittedName>
</protein>
<dbReference type="AlphaFoldDB" id="A0A136PW88"/>
<keyword evidence="1" id="KW-0472">Membrane</keyword>
<name>A0A136PW88_9ACTN</name>
<keyword evidence="3" id="KW-1185">Reference proteome</keyword>
<proteinExistence type="predicted"/>
<keyword evidence="1" id="KW-0812">Transmembrane</keyword>
<feature type="transmembrane region" description="Helical" evidence="1">
    <location>
        <begin position="53"/>
        <end position="71"/>
    </location>
</feature>
<accession>A0A136PW88</accession>
<comment type="caution">
    <text evidence="2">The sequence shown here is derived from an EMBL/GenBank/DDBJ whole genome shotgun (WGS) entry which is preliminary data.</text>
</comment>
<evidence type="ECO:0000256" key="1">
    <source>
        <dbReference type="SAM" id="Phobius"/>
    </source>
</evidence>
<sequence length="72" mass="7831">MLYADCAGERYCSTRTRPDDGPIGAVRTEPGVVLSFSFELGDTCMGGWPSNSILAFGYAFVMSLTLFFCALF</sequence>
<keyword evidence="1" id="KW-1133">Transmembrane helix</keyword>
<evidence type="ECO:0000313" key="3">
    <source>
        <dbReference type="Proteomes" id="UP000070620"/>
    </source>
</evidence>
<reference evidence="2 3" key="1">
    <citation type="submission" date="2016-01" db="EMBL/GenBank/DDBJ databases">
        <title>Whole genome sequence and analysis of Micromonospora rosaria DSM 803, which can produce antibacterial substance rosamicin.</title>
        <authorList>
            <person name="Yang H."/>
            <person name="He X."/>
            <person name="Zhu D."/>
        </authorList>
    </citation>
    <scope>NUCLEOTIDE SEQUENCE [LARGE SCALE GENOMIC DNA]</scope>
    <source>
        <strain evidence="2 3">DSM 803</strain>
    </source>
</reference>